<dbReference type="PANTHER" id="PTHR31297:SF43">
    <property type="entry name" value="GLUCAN 1,3-BETA-GLUCOSIDASE 3"/>
    <property type="match status" value="1"/>
</dbReference>
<dbReference type="GO" id="GO:0046557">
    <property type="term" value="F:glucan endo-1,6-beta-glucosidase activity"/>
    <property type="evidence" value="ECO:0007669"/>
    <property type="project" value="TreeGrafter"/>
</dbReference>
<dbReference type="PANTHER" id="PTHR31297">
    <property type="entry name" value="GLUCAN ENDO-1,6-BETA-GLUCOSIDASE B"/>
    <property type="match status" value="1"/>
</dbReference>
<evidence type="ECO:0000313" key="6">
    <source>
        <dbReference type="EMBL" id="KZS99077.1"/>
    </source>
</evidence>
<dbReference type="GO" id="GO:0005576">
    <property type="term" value="C:extracellular region"/>
    <property type="evidence" value="ECO:0007669"/>
    <property type="project" value="TreeGrafter"/>
</dbReference>
<protein>
    <submittedName>
        <fullName evidence="6">Glycoside hydrolase</fullName>
    </submittedName>
</protein>
<accession>A0A165AIY3</accession>
<dbReference type="Gene3D" id="3.20.20.80">
    <property type="entry name" value="Glycosidases"/>
    <property type="match status" value="1"/>
</dbReference>
<dbReference type="Proteomes" id="UP000076722">
    <property type="component" value="Unassembled WGS sequence"/>
</dbReference>
<dbReference type="Pfam" id="PF00150">
    <property type="entry name" value="Cellulase"/>
    <property type="match status" value="1"/>
</dbReference>
<organism evidence="6 7">
    <name type="scientific">Sistotremastrum niveocremeum HHB9708</name>
    <dbReference type="NCBI Taxonomy" id="1314777"/>
    <lineage>
        <taxon>Eukaryota</taxon>
        <taxon>Fungi</taxon>
        <taxon>Dikarya</taxon>
        <taxon>Basidiomycota</taxon>
        <taxon>Agaricomycotina</taxon>
        <taxon>Agaricomycetes</taxon>
        <taxon>Sistotremastrales</taxon>
        <taxon>Sistotremastraceae</taxon>
        <taxon>Sertulicium</taxon>
        <taxon>Sertulicium niveocremeum</taxon>
    </lineage>
</organism>
<dbReference type="InterPro" id="IPR050386">
    <property type="entry name" value="Glycosyl_hydrolase_5"/>
</dbReference>
<evidence type="ECO:0000256" key="1">
    <source>
        <dbReference type="ARBA" id="ARBA00005641"/>
    </source>
</evidence>
<evidence type="ECO:0000256" key="3">
    <source>
        <dbReference type="ARBA" id="ARBA00023295"/>
    </source>
</evidence>
<evidence type="ECO:0000313" key="7">
    <source>
        <dbReference type="Proteomes" id="UP000076722"/>
    </source>
</evidence>
<feature type="compositionally biased region" description="Polar residues" evidence="4">
    <location>
        <begin position="583"/>
        <end position="595"/>
    </location>
</feature>
<name>A0A165AIY3_9AGAM</name>
<keyword evidence="2 6" id="KW-0378">Hydrolase</keyword>
<comment type="similarity">
    <text evidence="1">Belongs to the glycosyl hydrolase 5 (cellulase A) family.</text>
</comment>
<dbReference type="OrthoDB" id="1887033at2759"/>
<dbReference type="InterPro" id="IPR017853">
    <property type="entry name" value="GH"/>
</dbReference>
<keyword evidence="3" id="KW-0326">Glycosidase</keyword>
<evidence type="ECO:0000256" key="4">
    <source>
        <dbReference type="SAM" id="MobiDB-lite"/>
    </source>
</evidence>
<dbReference type="InterPro" id="IPR001547">
    <property type="entry name" value="Glyco_hydro_5"/>
</dbReference>
<dbReference type="SUPFAM" id="SSF51445">
    <property type="entry name" value="(Trans)glycosidases"/>
    <property type="match status" value="1"/>
</dbReference>
<sequence>MLLDAANFTSILFALQLASSSFKPSPNIPGVGSAFLPQPDSLSGPAPLPSSAGPLSNQKQLLASGPATANQSCVVEPYTSNLTGIEEFPAFNSSLATIYRYRQQQSVNLGSWFVHEQWMTPSLFTCASGKQVAEIDIATGWGNTTNARAVLERHWDTFVTETDFQYLSSIGINTVRLPIGYWSLGPLYCQGTPFEPVADVYQGSWSRVVRAINLAAKHDIGVLIDLHGAPGSQNGQPHSGISDGEINLFNSTYYQNQTLSVLTHLALTLSNVTNVVGIELMNEPVNDPGLIDLYTTMLQSLRQLSPATEAFPFYIHDAFDLSMLGNFIAQRQDFIVQDHHSYFVYTSADNAESAEGHTDDVQTSVAQSLENTSRNQRGNLVVDEWSCALTPNSLSQEQNPDQAMSQFCQAQLGVYSNVTAGWSFWSYDLEDCATDPGWCFKNAVGNKLPSTFFSYSSKTMAPGVLIPIISNLAPPKDLRVAVPIQNVSVTASSSGTPSPTVNLIGPSTTIEMSSVQPATTQNPTFARMPLASSLAAKENAISQKQAVSDNILNSAHSDRFMQIHRRKHRQLFDSGKTKRQQVAPASNSAASTIGSNSSESAVLKGYSDGFMTAKLFAQHDLSKLGFSGQYVLDSLQAMNREGGGTMSPGDEEYYTNWFYQGLAAGEALVQTALDVLT</sequence>
<gene>
    <name evidence="6" type="ORF">SISNIDRAFT_447921</name>
</gene>
<dbReference type="InterPro" id="IPR018087">
    <property type="entry name" value="Glyco_hydro_5_CS"/>
</dbReference>
<evidence type="ECO:0000256" key="2">
    <source>
        <dbReference type="ARBA" id="ARBA00022801"/>
    </source>
</evidence>
<dbReference type="GO" id="GO:0009251">
    <property type="term" value="P:glucan catabolic process"/>
    <property type="evidence" value="ECO:0007669"/>
    <property type="project" value="TreeGrafter"/>
</dbReference>
<feature type="region of interest" description="Disordered" evidence="4">
    <location>
        <begin position="573"/>
        <end position="595"/>
    </location>
</feature>
<dbReference type="STRING" id="1314777.A0A165AIY3"/>
<dbReference type="PROSITE" id="PS00659">
    <property type="entry name" value="GLYCOSYL_HYDROL_F5"/>
    <property type="match status" value="1"/>
</dbReference>
<feature type="domain" description="Glycoside hydrolase family 5" evidence="5">
    <location>
        <begin position="152"/>
        <end position="426"/>
    </location>
</feature>
<keyword evidence="7" id="KW-1185">Reference proteome</keyword>
<dbReference type="AlphaFoldDB" id="A0A165AIY3"/>
<dbReference type="EMBL" id="KV419394">
    <property type="protein sequence ID" value="KZS99077.1"/>
    <property type="molecule type" value="Genomic_DNA"/>
</dbReference>
<evidence type="ECO:0000259" key="5">
    <source>
        <dbReference type="Pfam" id="PF00150"/>
    </source>
</evidence>
<dbReference type="GO" id="GO:0009986">
    <property type="term" value="C:cell surface"/>
    <property type="evidence" value="ECO:0007669"/>
    <property type="project" value="TreeGrafter"/>
</dbReference>
<proteinExistence type="inferred from homology"/>
<reference evidence="6 7" key="1">
    <citation type="journal article" date="2016" name="Mol. Biol. Evol.">
        <title>Comparative Genomics of Early-Diverging Mushroom-Forming Fungi Provides Insights into the Origins of Lignocellulose Decay Capabilities.</title>
        <authorList>
            <person name="Nagy L.G."/>
            <person name="Riley R."/>
            <person name="Tritt A."/>
            <person name="Adam C."/>
            <person name="Daum C."/>
            <person name="Floudas D."/>
            <person name="Sun H."/>
            <person name="Yadav J.S."/>
            <person name="Pangilinan J."/>
            <person name="Larsson K.H."/>
            <person name="Matsuura K."/>
            <person name="Barry K."/>
            <person name="Labutti K."/>
            <person name="Kuo R."/>
            <person name="Ohm R.A."/>
            <person name="Bhattacharya S.S."/>
            <person name="Shirouzu T."/>
            <person name="Yoshinaga Y."/>
            <person name="Martin F.M."/>
            <person name="Grigoriev I.V."/>
            <person name="Hibbett D.S."/>
        </authorList>
    </citation>
    <scope>NUCLEOTIDE SEQUENCE [LARGE SCALE GENOMIC DNA]</scope>
    <source>
        <strain evidence="6 7">HHB9708</strain>
    </source>
</reference>